<comment type="caution">
    <text evidence="2">The sequence shown here is derived from an EMBL/GenBank/DDBJ whole genome shotgun (WGS) entry which is preliminary data.</text>
</comment>
<sequence>MRVIVFGASGVQGAAQVAALVRTGHHPVAVSRNPKEIKIGGKPVETFALDFSNTEGIREVLAGGEIVFLNLPSTSFQNSEPVIAAAKAIGEAAAESKNVRLLIFNTSMPVPDETKNIEAQDDRREMRRLLRATGLPVISIQPVVFLDNLLEGWARPALVDRDTVMYCHQETLDVSWICHDDIAKFMIAAMQRPDLAGRNFAVAGPETVRLPQLTEKLSHAWNRPLKYESQSVDDFCDKISQSMKARSSLDLDSVINQMRRAYTYYRESNEFSPDLTEVLKELPVNLTPIEEWAKAHPLPGRAQ</sequence>
<evidence type="ECO:0000259" key="1">
    <source>
        <dbReference type="Pfam" id="PF05368"/>
    </source>
</evidence>
<name>A0A9P9W7V6_9PEZI</name>
<dbReference type="AlphaFoldDB" id="A0A9P9W7V6"/>
<dbReference type="PANTHER" id="PTHR47129:SF1">
    <property type="entry name" value="NMRA-LIKE DOMAIN-CONTAINING PROTEIN"/>
    <property type="match status" value="1"/>
</dbReference>
<feature type="domain" description="NmrA-like" evidence="1">
    <location>
        <begin position="2"/>
        <end position="292"/>
    </location>
</feature>
<dbReference type="EMBL" id="JAFIMR010000093">
    <property type="protein sequence ID" value="KAI1848073.1"/>
    <property type="molecule type" value="Genomic_DNA"/>
</dbReference>
<organism evidence="2 3">
    <name type="scientific">Neoarthrinium moseri</name>
    <dbReference type="NCBI Taxonomy" id="1658444"/>
    <lineage>
        <taxon>Eukaryota</taxon>
        <taxon>Fungi</taxon>
        <taxon>Dikarya</taxon>
        <taxon>Ascomycota</taxon>
        <taxon>Pezizomycotina</taxon>
        <taxon>Sordariomycetes</taxon>
        <taxon>Xylariomycetidae</taxon>
        <taxon>Amphisphaeriales</taxon>
        <taxon>Apiosporaceae</taxon>
        <taxon>Neoarthrinium</taxon>
    </lineage>
</organism>
<dbReference type="Pfam" id="PF05368">
    <property type="entry name" value="NmrA"/>
    <property type="match status" value="1"/>
</dbReference>
<gene>
    <name evidence="2" type="ORF">JX265_013881</name>
</gene>
<evidence type="ECO:0000313" key="3">
    <source>
        <dbReference type="Proteomes" id="UP000829685"/>
    </source>
</evidence>
<evidence type="ECO:0000313" key="2">
    <source>
        <dbReference type="EMBL" id="KAI1848073.1"/>
    </source>
</evidence>
<dbReference type="PANTHER" id="PTHR47129">
    <property type="entry name" value="QUINONE OXIDOREDUCTASE 2"/>
    <property type="match status" value="1"/>
</dbReference>
<dbReference type="Proteomes" id="UP000829685">
    <property type="component" value="Unassembled WGS sequence"/>
</dbReference>
<dbReference type="Gene3D" id="3.40.50.720">
    <property type="entry name" value="NAD(P)-binding Rossmann-like Domain"/>
    <property type="match status" value="1"/>
</dbReference>
<accession>A0A9P9W7V6</accession>
<dbReference type="OrthoDB" id="419598at2759"/>
<reference evidence="2" key="1">
    <citation type="submission" date="2021-03" db="EMBL/GenBank/DDBJ databases">
        <title>Revisited historic fungal species revealed as producer of novel bioactive compounds through whole genome sequencing and comparative genomics.</title>
        <authorList>
            <person name="Vignolle G.A."/>
            <person name="Hochenegger N."/>
            <person name="Mach R.L."/>
            <person name="Mach-Aigner A.R."/>
            <person name="Javad Rahimi M."/>
            <person name="Salim K.A."/>
            <person name="Chan C.M."/>
            <person name="Lim L.B.L."/>
            <person name="Cai F."/>
            <person name="Druzhinina I.S."/>
            <person name="U'Ren J.M."/>
            <person name="Derntl C."/>
        </authorList>
    </citation>
    <scope>NUCLEOTIDE SEQUENCE</scope>
    <source>
        <strain evidence="2">TUCIM 5799</strain>
    </source>
</reference>
<dbReference type="InterPro" id="IPR008030">
    <property type="entry name" value="NmrA-like"/>
</dbReference>
<dbReference type="SUPFAM" id="SSF51735">
    <property type="entry name" value="NAD(P)-binding Rossmann-fold domains"/>
    <property type="match status" value="1"/>
</dbReference>
<dbReference type="InterPro" id="IPR036291">
    <property type="entry name" value="NAD(P)-bd_dom_sf"/>
</dbReference>
<dbReference type="InterPro" id="IPR052718">
    <property type="entry name" value="NmrA-type_oxidoreductase"/>
</dbReference>
<proteinExistence type="predicted"/>
<keyword evidence="3" id="KW-1185">Reference proteome</keyword>
<protein>
    <recommendedName>
        <fullName evidence="1">NmrA-like domain-containing protein</fullName>
    </recommendedName>
</protein>